<sequence>MAQDLYPTLLKNQVGRDATNTTIISVVGQIGAFIGGTTLGYISTFAGCRPTMLIAYFCGGAKIPAYIIPRSMSLAASAFFLQFFVGGVWGPIPIHLSEHSPLALRTTAVGLTYQLGNLESSASATIQGIIGEQFPLPPKCVNGVCTERFDYSRVIAIIMGAIYAWMIVFLFIGPEMMEKERKEYAVSVDELEELRKQGISLQEIAKERAGPLWKIEHQIAADGDRAPLGKTGSLSGGKEKPSHADYC</sequence>
<reference evidence="1" key="1">
    <citation type="submission" date="2022-10" db="EMBL/GenBank/DDBJ databases">
        <title>Culturing micro-colonial fungi from biological soil crusts in the Mojave desert and describing Neophaeococcomyces mojavensis, and introducing the new genera and species Taxawa tesnikishii.</title>
        <authorList>
            <person name="Kurbessoian T."/>
            <person name="Stajich J.E."/>
        </authorList>
    </citation>
    <scope>NUCLEOTIDE SEQUENCE</scope>
    <source>
        <strain evidence="1">JES_112</strain>
    </source>
</reference>
<dbReference type="Proteomes" id="UP001172386">
    <property type="component" value="Unassembled WGS sequence"/>
</dbReference>
<evidence type="ECO:0000313" key="2">
    <source>
        <dbReference type="Proteomes" id="UP001172386"/>
    </source>
</evidence>
<gene>
    <name evidence="1" type="ORF">H2198_005718</name>
</gene>
<organism evidence="1 2">
    <name type="scientific">Neophaeococcomyces mojaviensis</name>
    <dbReference type="NCBI Taxonomy" id="3383035"/>
    <lineage>
        <taxon>Eukaryota</taxon>
        <taxon>Fungi</taxon>
        <taxon>Dikarya</taxon>
        <taxon>Ascomycota</taxon>
        <taxon>Pezizomycotina</taxon>
        <taxon>Eurotiomycetes</taxon>
        <taxon>Chaetothyriomycetidae</taxon>
        <taxon>Chaetothyriales</taxon>
        <taxon>Chaetothyriales incertae sedis</taxon>
        <taxon>Neophaeococcomyces</taxon>
    </lineage>
</organism>
<dbReference type="EMBL" id="JAPDRQ010000097">
    <property type="protein sequence ID" value="KAJ9655414.1"/>
    <property type="molecule type" value="Genomic_DNA"/>
</dbReference>
<protein>
    <submittedName>
        <fullName evidence="1">Uncharacterized protein</fullName>
    </submittedName>
</protein>
<evidence type="ECO:0000313" key="1">
    <source>
        <dbReference type="EMBL" id="KAJ9655414.1"/>
    </source>
</evidence>
<accession>A0ACC3A4Y8</accession>
<proteinExistence type="predicted"/>
<name>A0ACC3A4Y8_9EURO</name>
<comment type="caution">
    <text evidence="1">The sequence shown here is derived from an EMBL/GenBank/DDBJ whole genome shotgun (WGS) entry which is preliminary data.</text>
</comment>
<keyword evidence="2" id="KW-1185">Reference proteome</keyword>